<proteinExistence type="predicted"/>
<evidence type="ECO:0000313" key="2">
    <source>
        <dbReference type="EMBL" id="MCV9888231.1"/>
    </source>
</evidence>
<dbReference type="InterPro" id="IPR028082">
    <property type="entry name" value="Peripla_BP_I"/>
</dbReference>
<dbReference type="Gene3D" id="3.40.50.2300">
    <property type="match status" value="2"/>
</dbReference>
<comment type="caution">
    <text evidence="2">The sequence shown here is derived from an EMBL/GenBank/DDBJ whole genome shotgun (WGS) entry which is preliminary data.</text>
</comment>
<dbReference type="EMBL" id="JAOYEY010000050">
    <property type="protein sequence ID" value="MCV9888231.1"/>
    <property type="molecule type" value="Genomic_DNA"/>
</dbReference>
<dbReference type="NCBIfam" id="TIGR03407">
    <property type="entry name" value="urea_ABC_UrtA"/>
    <property type="match status" value="1"/>
</dbReference>
<dbReference type="Pfam" id="PF13433">
    <property type="entry name" value="Peripla_BP_5"/>
    <property type="match status" value="1"/>
</dbReference>
<dbReference type="InterPro" id="IPR017777">
    <property type="entry name" value="ABC_urea-bd_UrtA"/>
</dbReference>
<dbReference type="RefSeq" id="WP_264144581.1">
    <property type="nucleotide sequence ID" value="NZ_JAOYEY010000050.1"/>
</dbReference>
<dbReference type="CDD" id="cd06355">
    <property type="entry name" value="PBP1_FmdD-like"/>
    <property type="match status" value="1"/>
</dbReference>
<accession>A0ABT3DNX3</accession>
<feature type="signal peptide" evidence="1">
    <location>
        <begin position="1"/>
        <end position="19"/>
    </location>
</feature>
<dbReference type="PANTHER" id="PTHR47628">
    <property type="match status" value="1"/>
</dbReference>
<organism evidence="2 3">
    <name type="scientific">Metabacillus halosaccharovorans</name>
    <dbReference type="NCBI Taxonomy" id="930124"/>
    <lineage>
        <taxon>Bacteria</taxon>
        <taxon>Bacillati</taxon>
        <taxon>Bacillota</taxon>
        <taxon>Bacilli</taxon>
        <taxon>Bacillales</taxon>
        <taxon>Bacillaceae</taxon>
        <taxon>Metabacillus</taxon>
    </lineage>
</organism>
<name>A0ABT3DNX3_9BACI</name>
<reference evidence="2 3" key="1">
    <citation type="submission" date="2022-10" db="EMBL/GenBank/DDBJ databases">
        <title>Draft genome assembly of moderately radiation resistant bacterium Metabacillus halosaccharovorans.</title>
        <authorList>
            <person name="Pal S."/>
            <person name="Gopinathan A."/>
        </authorList>
    </citation>
    <scope>NUCLEOTIDE SEQUENCE [LARGE SCALE GENOMIC DNA]</scope>
    <source>
        <strain evidence="2 3">VITHBRA001</strain>
    </source>
</reference>
<keyword evidence="1" id="KW-0732">Signal</keyword>
<sequence length="414" mass="45279">MKKGFLAIMMSVFMLGACAAQSSEPSSGNKTSDSSATVSTEIDTVQVGILHSLSGTMAISEVSLRDAELMAIEEINAAGGVLGKQIEPIVEDGASDWPTFAEKARKLLQQDKVATIFGGWTSASRKAMLPVVEQNNGLLWYPVQYEGMEQSPNIFYTGATTNQQIVPAIDWMLENQGKDIFLVGSDYVFPRTANKIVNAQLKAKGGTVVAEEYTPLGHTDYNTIISKIKAEKPDAIFNTLNGDSNVAFFKQLKDAGITPEDIPVMSVSVAEEEIRGIGTDVLEGHYAAWNYYQTTDTPENKTFVENYKAKYGEDRVTGDPIEAAYIAVYLWKEAVEKAGSFEVDKVKEASDGIEFKAPGGVVKIDGETQHIYKTVRIGEVQADGLFKEVWNSGEQVKPDPYLKSYDWAEGLSQE</sequence>
<dbReference type="InterPro" id="IPR000709">
    <property type="entry name" value="Leu_Ile_Val-bd"/>
</dbReference>
<evidence type="ECO:0000313" key="3">
    <source>
        <dbReference type="Proteomes" id="UP001526147"/>
    </source>
</evidence>
<dbReference type="PROSITE" id="PS51257">
    <property type="entry name" value="PROKAR_LIPOPROTEIN"/>
    <property type="match status" value="1"/>
</dbReference>
<protein>
    <submittedName>
        <fullName evidence="2">Urea ABC transporter substrate-binding protein</fullName>
    </submittedName>
</protein>
<feature type="chain" id="PRO_5045209240" evidence="1">
    <location>
        <begin position="20"/>
        <end position="414"/>
    </location>
</feature>
<dbReference type="SUPFAM" id="SSF53822">
    <property type="entry name" value="Periplasmic binding protein-like I"/>
    <property type="match status" value="1"/>
</dbReference>
<evidence type="ECO:0000256" key="1">
    <source>
        <dbReference type="SAM" id="SignalP"/>
    </source>
</evidence>
<dbReference type="PANTHER" id="PTHR47628:SF1">
    <property type="entry name" value="ALIPHATIC AMIDASE EXPRESSION-REGULATING PROTEIN"/>
    <property type="match status" value="1"/>
</dbReference>
<gene>
    <name evidence="2" type="primary">urtA</name>
    <name evidence="2" type="ORF">OIH86_21515</name>
</gene>
<dbReference type="PRINTS" id="PR00337">
    <property type="entry name" value="LEUILEVALBP"/>
</dbReference>
<dbReference type="Proteomes" id="UP001526147">
    <property type="component" value="Unassembled WGS sequence"/>
</dbReference>
<keyword evidence="3" id="KW-1185">Reference proteome</keyword>